<dbReference type="Proteomes" id="UP000431401">
    <property type="component" value="Unassembled WGS sequence"/>
</dbReference>
<evidence type="ECO:0000256" key="6">
    <source>
        <dbReference type="ARBA" id="ARBA00023004"/>
    </source>
</evidence>
<keyword evidence="3 9" id="KW-0349">Heme</keyword>
<evidence type="ECO:0000256" key="3">
    <source>
        <dbReference type="ARBA" id="ARBA00022617"/>
    </source>
</evidence>
<feature type="region of interest" description="Disordered" evidence="10">
    <location>
        <begin position="15"/>
        <end position="47"/>
    </location>
</feature>
<dbReference type="GO" id="GO:0051539">
    <property type="term" value="F:4 iron, 4 sulfur cluster binding"/>
    <property type="evidence" value="ECO:0007669"/>
    <property type="project" value="UniProtKB-UniRule"/>
</dbReference>
<dbReference type="AlphaFoldDB" id="A0A7K0DLF1"/>
<dbReference type="InterPro" id="IPR006638">
    <property type="entry name" value="Elp3/MiaA/NifB-like_rSAM"/>
</dbReference>
<keyword evidence="9" id="KW-0963">Cytoplasm</keyword>
<dbReference type="InterPro" id="IPR010723">
    <property type="entry name" value="HemN_C"/>
</dbReference>
<evidence type="ECO:0000256" key="10">
    <source>
        <dbReference type="SAM" id="MobiDB-lite"/>
    </source>
</evidence>
<dbReference type="CDD" id="cd01335">
    <property type="entry name" value="Radical_SAM"/>
    <property type="match status" value="1"/>
</dbReference>
<evidence type="ECO:0000256" key="9">
    <source>
        <dbReference type="RuleBase" id="RU364116"/>
    </source>
</evidence>
<protein>
    <recommendedName>
        <fullName evidence="2 9">Heme chaperone HemW</fullName>
    </recommendedName>
</protein>
<comment type="function">
    <text evidence="9">Probably acts as a heme chaperone, transferring heme to an unknown acceptor. Binds one molecule of heme per monomer, possibly covalently. Binds 1 [4Fe-4S] cluster. The cluster is coordinated with 3 cysteines and an exchangeable S-adenosyl-L-methionine.</text>
</comment>
<organism evidence="12 13">
    <name type="scientific">Nocardia aurantia</name>
    <dbReference type="NCBI Taxonomy" id="2585199"/>
    <lineage>
        <taxon>Bacteria</taxon>
        <taxon>Bacillati</taxon>
        <taxon>Actinomycetota</taxon>
        <taxon>Actinomycetes</taxon>
        <taxon>Mycobacteriales</taxon>
        <taxon>Nocardiaceae</taxon>
        <taxon>Nocardia</taxon>
    </lineage>
</organism>
<dbReference type="PANTHER" id="PTHR13932:SF5">
    <property type="entry name" value="RADICAL S-ADENOSYL METHIONINE DOMAIN-CONTAINING PROTEIN 1, MITOCHONDRIAL"/>
    <property type="match status" value="1"/>
</dbReference>
<evidence type="ECO:0000313" key="13">
    <source>
        <dbReference type="Proteomes" id="UP000431401"/>
    </source>
</evidence>
<evidence type="ECO:0000259" key="11">
    <source>
        <dbReference type="PROSITE" id="PS51918"/>
    </source>
</evidence>
<evidence type="ECO:0000256" key="7">
    <source>
        <dbReference type="ARBA" id="ARBA00023014"/>
    </source>
</evidence>
<evidence type="ECO:0000256" key="4">
    <source>
        <dbReference type="ARBA" id="ARBA00022691"/>
    </source>
</evidence>
<dbReference type="SFLD" id="SFLDF00562">
    <property type="entry name" value="HemN-like__clustered_with_heat"/>
    <property type="match status" value="1"/>
</dbReference>
<comment type="subcellular location">
    <subcellularLocation>
        <location evidence="9">Cytoplasm</location>
    </subcellularLocation>
</comment>
<dbReference type="NCBIfam" id="TIGR00539">
    <property type="entry name" value="hemN_rel"/>
    <property type="match status" value="1"/>
</dbReference>
<dbReference type="EMBL" id="WEGI01000004">
    <property type="protein sequence ID" value="MQY26595.1"/>
    <property type="molecule type" value="Genomic_DNA"/>
</dbReference>
<accession>A0A7K0DLF1</accession>
<keyword evidence="5 9" id="KW-0479">Metal-binding</keyword>
<keyword evidence="7 9" id="KW-0411">Iron-sulfur</keyword>
<dbReference type="SFLD" id="SFLDG01065">
    <property type="entry name" value="anaerobic_coproporphyrinogen-I"/>
    <property type="match status" value="1"/>
</dbReference>
<sequence length="462" mass="48145">MTTVRLPSYAVERTYPAGLSGGGDAPGRHTPSPGAPLCGGNPPLRGTRPATVHTGGVSSLTPLPAAAAPATEALEPVLRDFGTGPFGIYVHVPFCATRCGYCDFNTYTAGELGSSASPQSWLAALRGELSTAAELFAELPSPQPEVSTIFVGGGTPSLLGGDGLAEVLAAIRAHFPLAADAEVSTESNPESTSPAFFERLRAAGFTRVSLGMQSAAEHVLRVLDRTHTPGRAVAAAGEARAAGFEHVNLDLIYGTPGETDADLDASLDAALAAGVDHVSAYSLIVEDGTALARKVRRGDLPAPDDDVLAARYELIDRRLSAAGLEWYEVSNWAAGPDARCRHNLGYWDGGDWLGAGPGAHSHLGGVRWWNVKHPARYADRVGAGGLPAAGWETLGAGERYLERVMLTVRLRSGLPLADLDPAGRTAAEQVVADGLATLTGERLVLTDRGRLLADAVVRTLLT</sequence>
<feature type="domain" description="Radical SAM core" evidence="11">
    <location>
        <begin position="80"/>
        <end position="325"/>
    </location>
</feature>
<evidence type="ECO:0000256" key="8">
    <source>
        <dbReference type="ARBA" id="ARBA00023186"/>
    </source>
</evidence>
<dbReference type="InterPro" id="IPR004559">
    <property type="entry name" value="HemW-like"/>
</dbReference>
<dbReference type="SUPFAM" id="SSF102114">
    <property type="entry name" value="Radical SAM enzymes"/>
    <property type="match status" value="1"/>
</dbReference>
<keyword evidence="6 9" id="KW-0408">Iron</keyword>
<comment type="caution">
    <text evidence="12">The sequence shown here is derived from an EMBL/GenBank/DDBJ whole genome shotgun (WGS) entry which is preliminary data.</text>
</comment>
<keyword evidence="13" id="KW-1185">Reference proteome</keyword>
<dbReference type="PANTHER" id="PTHR13932">
    <property type="entry name" value="COPROPORPHYRINIGEN III OXIDASE"/>
    <property type="match status" value="1"/>
</dbReference>
<dbReference type="SMART" id="SM00729">
    <property type="entry name" value="Elp3"/>
    <property type="match status" value="1"/>
</dbReference>
<dbReference type="PROSITE" id="PS51918">
    <property type="entry name" value="RADICAL_SAM"/>
    <property type="match status" value="1"/>
</dbReference>
<comment type="similarity">
    <text evidence="1">Belongs to the anaerobic coproporphyrinogen-III oxidase family. HemW subfamily.</text>
</comment>
<evidence type="ECO:0000256" key="1">
    <source>
        <dbReference type="ARBA" id="ARBA00006100"/>
    </source>
</evidence>
<evidence type="ECO:0000256" key="5">
    <source>
        <dbReference type="ARBA" id="ARBA00022723"/>
    </source>
</evidence>
<keyword evidence="4 9" id="KW-0949">S-adenosyl-L-methionine</keyword>
<dbReference type="GO" id="GO:0006779">
    <property type="term" value="P:porphyrin-containing compound biosynthetic process"/>
    <property type="evidence" value="ECO:0007669"/>
    <property type="project" value="InterPro"/>
</dbReference>
<dbReference type="InterPro" id="IPR007197">
    <property type="entry name" value="rSAM"/>
</dbReference>
<dbReference type="SFLD" id="SFLDS00029">
    <property type="entry name" value="Radical_SAM"/>
    <property type="match status" value="1"/>
</dbReference>
<keyword evidence="9" id="KW-0004">4Fe-4S</keyword>
<reference evidence="12 13" key="1">
    <citation type="submission" date="2019-10" db="EMBL/GenBank/DDBJ databases">
        <title>Nocardia macrotermitis sp. nov. and Nocardia aurantia sp. nov., isolated from the gut of fungus growing-termite Macrotermes natalensis.</title>
        <authorList>
            <person name="Benndorf R."/>
            <person name="Schwitalla J."/>
            <person name="Martin K."/>
            <person name="De Beer W."/>
            <person name="Kaster A.-K."/>
            <person name="Vollmers J."/>
            <person name="Poulsen M."/>
            <person name="Beemelmanns C."/>
        </authorList>
    </citation>
    <scope>NUCLEOTIDE SEQUENCE [LARGE SCALE GENOMIC DNA]</scope>
    <source>
        <strain evidence="12 13">RB56</strain>
    </source>
</reference>
<dbReference type="GO" id="GO:0004109">
    <property type="term" value="F:coproporphyrinogen oxidase activity"/>
    <property type="evidence" value="ECO:0007669"/>
    <property type="project" value="InterPro"/>
</dbReference>
<proteinExistence type="inferred from homology"/>
<dbReference type="Gene3D" id="3.20.20.70">
    <property type="entry name" value="Aldolase class I"/>
    <property type="match status" value="1"/>
</dbReference>
<dbReference type="Pfam" id="PF06969">
    <property type="entry name" value="HemN_C"/>
    <property type="match status" value="1"/>
</dbReference>
<gene>
    <name evidence="12" type="primary">hemN_1</name>
    <name evidence="12" type="ORF">NRB56_21660</name>
</gene>
<dbReference type="InterPro" id="IPR013785">
    <property type="entry name" value="Aldolase_TIM"/>
</dbReference>
<dbReference type="SFLD" id="SFLDF00288">
    <property type="entry name" value="HemN-like__clustered_with_nucl"/>
    <property type="match status" value="1"/>
</dbReference>
<dbReference type="InterPro" id="IPR034505">
    <property type="entry name" value="Coproporphyrinogen-III_oxidase"/>
</dbReference>
<dbReference type="GO" id="GO:0005737">
    <property type="term" value="C:cytoplasm"/>
    <property type="evidence" value="ECO:0007669"/>
    <property type="project" value="UniProtKB-SubCell"/>
</dbReference>
<evidence type="ECO:0000313" key="12">
    <source>
        <dbReference type="EMBL" id="MQY26595.1"/>
    </source>
</evidence>
<keyword evidence="12" id="KW-0560">Oxidoreductase</keyword>
<dbReference type="GO" id="GO:0046872">
    <property type="term" value="F:metal ion binding"/>
    <property type="evidence" value="ECO:0007669"/>
    <property type="project" value="UniProtKB-UniRule"/>
</dbReference>
<name>A0A7K0DLF1_9NOCA</name>
<dbReference type="InterPro" id="IPR058240">
    <property type="entry name" value="rSAM_sf"/>
</dbReference>
<keyword evidence="8 9" id="KW-0143">Chaperone</keyword>
<dbReference type="Pfam" id="PF04055">
    <property type="entry name" value="Radical_SAM"/>
    <property type="match status" value="1"/>
</dbReference>
<evidence type="ECO:0000256" key="2">
    <source>
        <dbReference type="ARBA" id="ARBA00017228"/>
    </source>
</evidence>